<sequence length="373" mass="42707">MYERAMSDAFTRCKDFISSSNELEKPMFDYENVKENFPNWCLETMTALVVAFDDLATQIEETVKDFEKQEQHGRAITHMGQSSIPTQEQRTTTQARALLILLNNMDSSFSVNNERLLALYEMFGYCSLQTLTPEVLNSWVVYQSKIIARYVKIRSSWIMKDQDTLLYRFYENLVKPFNNDQIAMELADISSISEHTQVMVGNLSRVEAELSLLLGTGSYTIPRHESNGGDSSFKPRLLSLLGSVLKEVLQGTYETLNKLEFRTWPRVMQLQLTLDFQFLKVILPPSFLDDNHKALFRSLSINANSSVEQLGSQEQEILATVLKDELHRMQLLVAGFQAIRLQLESRNPSAMENSAVTQIMNGNSPSSRVRQRR</sequence>
<evidence type="ECO:0000313" key="1">
    <source>
        <dbReference type="EMBL" id="KAL3314951.1"/>
    </source>
</evidence>
<keyword evidence="2" id="KW-1185">Reference proteome</keyword>
<evidence type="ECO:0000313" key="2">
    <source>
        <dbReference type="Proteomes" id="UP001626550"/>
    </source>
</evidence>
<evidence type="ECO:0008006" key="3">
    <source>
        <dbReference type="Google" id="ProtNLM"/>
    </source>
</evidence>
<organism evidence="1 2">
    <name type="scientific">Cichlidogyrus casuarinus</name>
    <dbReference type="NCBI Taxonomy" id="1844966"/>
    <lineage>
        <taxon>Eukaryota</taxon>
        <taxon>Metazoa</taxon>
        <taxon>Spiralia</taxon>
        <taxon>Lophotrochozoa</taxon>
        <taxon>Platyhelminthes</taxon>
        <taxon>Monogenea</taxon>
        <taxon>Monopisthocotylea</taxon>
        <taxon>Dactylogyridea</taxon>
        <taxon>Ancyrocephalidae</taxon>
        <taxon>Cichlidogyrus</taxon>
    </lineage>
</organism>
<dbReference type="AlphaFoldDB" id="A0ABD2Q881"/>
<dbReference type="EMBL" id="JBJKFK010000863">
    <property type="protein sequence ID" value="KAL3314951.1"/>
    <property type="molecule type" value="Genomic_DNA"/>
</dbReference>
<name>A0ABD2Q881_9PLAT</name>
<accession>A0ABD2Q881</accession>
<reference evidence="1 2" key="1">
    <citation type="submission" date="2024-11" db="EMBL/GenBank/DDBJ databases">
        <title>Adaptive evolution of stress response genes in parasites aligns with host niche diversity.</title>
        <authorList>
            <person name="Hahn C."/>
            <person name="Resl P."/>
        </authorList>
    </citation>
    <scope>NUCLEOTIDE SEQUENCE [LARGE SCALE GENOMIC DNA]</scope>
    <source>
        <strain evidence="1">EGGRZ-B1_66</strain>
        <tissue evidence="1">Body</tissue>
    </source>
</reference>
<proteinExistence type="predicted"/>
<gene>
    <name evidence="1" type="ORF">Ciccas_006421</name>
</gene>
<comment type="caution">
    <text evidence="1">The sequence shown here is derived from an EMBL/GenBank/DDBJ whole genome shotgun (WGS) entry which is preliminary data.</text>
</comment>
<dbReference type="Proteomes" id="UP001626550">
    <property type="component" value="Unassembled WGS sequence"/>
</dbReference>
<protein>
    <recommendedName>
        <fullName evidence="3">Exocyst complex component SEC5</fullName>
    </recommendedName>
</protein>